<evidence type="ECO:0000256" key="3">
    <source>
        <dbReference type="ARBA" id="ARBA00022603"/>
    </source>
</evidence>
<dbReference type="GO" id="GO:0008170">
    <property type="term" value="F:N-methyltransferase activity"/>
    <property type="evidence" value="ECO:0007669"/>
    <property type="project" value="UniProtKB-ARBA"/>
</dbReference>
<dbReference type="InterPro" id="IPR029063">
    <property type="entry name" value="SAM-dependent_MTases_sf"/>
</dbReference>
<dbReference type="PANTHER" id="PTHR47816:SF4">
    <property type="entry name" value="RIBOSOMAL RNA SMALL SUBUNIT METHYLTRANSFERASE C"/>
    <property type="match status" value="1"/>
</dbReference>
<organism evidence="7 8">
    <name type="scientific">Roseivivax lentus</name>
    <dbReference type="NCBI Taxonomy" id="633194"/>
    <lineage>
        <taxon>Bacteria</taxon>
        <taxon>Pseudomonadati</taxon>
        <taxon>Pseudomonadota</taxon>
        <taxon>Alphaproteobacteria</taxon>
        <taxon>Rhodobacterales</taxon>
        <taxon>Roseobacteraceae</taxon>
        <taxon>Roseivivax</taxon>
    </lineage>
</organism>
<keyword evidence="4 7" id="KW-0808">Transferase</keyword>
<evidence type="ECO:0000256" key="1">
    <source>
        <dbReference type="ARBA" id="ARBA00022490"/>
    </source>
</evidence>
<dbReference type="STRING" id="633194.SAMN05421759_10462"/>
<protein>
    <submittedName>
        <fullName evidence="7">16S rRNA (Guanine1207-N2)-methyltransferase</fullName>
    </submittedName>
</protein>
<dbReference type="GO" id="GO:0003676">
    <property type="term" value="F:nucleic acid binding"/>
    <property type="evidence" value="ECO:0007669"/>
    <property type="project" value="InterPro"/>
</dbReference>
<reference evidence="8" key="1">
    <citation type="submission" date="2017-01" db="EMBL/GenBank/DDBJ databases">
        <authorList>
            <person name="Varghese N."/>
            <person name="Submissions S."/>
        </authorList>
    </citation>
    <scope>NUCLEOTIDE SEQUENCE [LARGE SCALE GENOMIC DNA]</scope>
    <source>
        <strain evidence="8">DSM 29430</strain>
    </source>
</reference>
<dbReference type="Proteomes" id="UP000186684">
    <property type="component" value="Unassembled WGS sequence"/>
</dbReference>
<accession>A0A1N7M7Q5</accession>
<evidence type="ECO:0000313" key="8">
    <source>
        <dbReference type="Proteomes" id="UP000186684"/>
    </source>
</evidence>
<keyword evidence="3 7" id="KW-0489">Methyltransferase</keyword>
<evidence type="ECO:0000256" key="4">
    <source>
        <dbReference type="ARBA" id="ARBA00022679"/>
    </source>
</evidence>
<gene>
    <name evidence="7" type="ORF">SAMN05421759_10462</name>
</gene>
<dbReference type="AlphaFoldDB" id="A0A1N7M7Q5"/>
<evidence type="ECO:0000313" key="7">
    <source>
        <dbReference type="EMBL" id="SIS82156.1"/>
    </source>
</evidence>
<evidence type="ECO:0000256" key="2">
    <source>
        <dbReference type="ARBA" id="ARBA00022552"/>
    </source>
</evidence>
<dbReference type="Pfam" id="PF05175">
    <property type="entry name" value="MTS"/>
    <property type="match status" value="1"/>
</dbReference>
<dbReference type="InterPro" id="IPR046977">
    <property type="entry name" value="RsmC/RlmG"/>
</dbReference>
<dbReference type="InterPro" id="IPR007848">
    <property type="entry name" value="Small_mtfrase_dom"/>
</dbReference>
<dbReference type="GO" id="GO:0032259">
    <property type="term" value="P:methylation"/>
    <property type="evidence" value="ECO:0007669"/>
    <property type="project" value="UniProtKB-KW"/>
</dbReference>
<evidence type="ECO:0000259" key="6">
    <source>
        <dbReference type="Pfam" id="PF05175"/>
    </source>
</evidence>
<dbReference type="RefSeq" id="WP_076447284.1">
    <property type="nucleotide sequence ID" value="NZ_FTOQ01000004.1"/>
</dbReference>
<dbReference type="InterPro" id="IPR002052">
    <property type="entry name" value="DNA_methylase_N6_adenine_CS"/>
</dbReference>
<sequence>MSRSRLSHAIESGVIALPETGRIALFNPRADSDLSALPGDRCHVIQRHYPDHAALQAQGFDCAVAPSGPYAAAIVTLPRARAEADALIAEAEAAVGNGTVVIDGAKTDGVEAVLKAVRARAPLTANLSKAHGKCFAFEAGGHFTDWRNAAPAPNRDGFLTLPGTFSADGIDPASALLADHLPDDLKGRVADLGAGWGYLSRRLLDRPGITTLDLVEADHAALECARANLDDPRARFHWADARDWQPEARLDVVVTNPPFHTGRAADPSLGRAFLDAAARMLAPTGRLFVVANRQLPYEDTLAARFSRVEQIAADNRFKVLFAQRPARKPR</sequence>
<dbReference type="SUPFAM" id="SSF53335">
    <property type="entry name" value="S-adenosyl-L-methionine-dependent methyltransferases"/>
    <property type="match status" value="1"/>
</dbReference>
<name>A0A1N7M7Q5_9RHOB</name>
<dbReference type="Gene3D" id="3.40.50.150">
    <property type="entry name" value="Vaccinia Virus protein VP39"/>
    <property type="match status" value="2"/>
</dbReference>
<dbReference type="PANTHER" id="PTHR47816">
    <property type="entry name" value="RIBOSOMAL RNA SMALL SUBUNIT METHYLTRANSFERASE C"/>
    <property type="match status" value="1"/>
</dbReference>
<dbReference type="PROSITE" id="PS00092">
    <property type="entry name" value="N6_MTASE"/>
    <property type="match status" value="1"/>
</dbReference>
<feature type="domain" description="Methyltransferase small" evidence="6">
    <location>
        <begin position="158"/>
        <end position="320"/>
    </location>
</feature>
<keyword evidence="2" id="KW-0698">rRNA processing</keyword>
<evidence type="ECO:0000256" key="5">
    <source>
        <dbReference type="ARBA" id="ARBA00022691"/>
    </source>
</evidence>
<dbReference type="CDD" id="cd02440">
    <property type="entry name" value="AdoMet_MTases"/>
    <property type="match status" value="1"/>
</dbReference>
<proteinExistence type="predicted"/>
<keyword evidence="5" id="KW-0949">S-adenosyl-L-methionine</keyword>
<dbReference type="OrthoDB" id="9816072at2"/>
<keyword evidence="8" id="KW-1185">Reference proteome</keyword>
<keyword evidence="1" id="KW-0963">Cytoplasm</keyword>
<dbReference type="GO" id="GO:0008757">
    <property type="term" value="F:S-adenosylmethionine-dependent methyltransferase activity"/>
    <property type="evidence" value="ECO:0007669"/>
    <property type="project" value="InterPro"/>
</dbReference>
<dbReference type="EMBL" id="FTOQ01000004">
    <property type="protein sequence ID" value="SIS82156.1"/>
    <property type="molecule type" value="Genomic_DNA"/>
</dbReference>
<dbReference type="GO" id="GO:0006364">
    <property type="term" value="P:rRNA processing"/>
    <property type="evidence" value="ECO:0007669"/>
    <property type="project" value="UniProtKB-KW"/>
</dbReference>